<evidence type="ECO:0000313" key="2">
    <source>
        <dbReference type="EMBL" id="KAF0424504.1"/>
    </source>
</evidence>
<dbReference type="SUPFAM" id="SSF56112">
    <property type="entry name" value="Protein kinase-like (PK-like)"/>
    <property type="match status" value="1"/>
</dbReference>
<protein>
    <submittedName>
        <fullName evidence="2">Kinase-like protein</fullName>
    </submittedName>
</protein>
<dbReference type="InterPro" id="IPR001245">
    <property type="entry name" value="Ser-Thr/Tyr_kinase_cat_dom"/>
</dbReference>
<sequence length="466" mass="55495">MLHNKCYKIFSIKYNKTAILNKITLSKKYTLECFINDLKQHELHSNILKFIAIYKQNKKEIMFIHEYASDGTLRQYLKQNSSKFNWNDKLRLARQLVNAIKYFHENDMIHTNLNSEKVFIHKGDIKIAFQYQNESLNIFKYLQYMDPQYLQDIEVYKFNKSSDIYSIGILLWEISSCIIPFEKEVPCNYYLLNAIIHGKREIAVSGTPKNYVKIFTECWQNDSSQRPTIQHVHNDLNNIDYNKNEILIECDKDDENNDQLTSKMKNSNIMDDLPTHYTNLRNETAKELKLISSIITTLKKITDEDTLLNNQTSRINLSNCLSTLNISTTIQFLQEDDQNFLYDLNQLFITQFNIQSASKYTASSIIYCIKKYIEENNKHTDKILKQFHDHKYRYYFTSIIGFFHEHGIGTIVNYYKAYNMYRQAAEYFHFTSNKHETFPLTKNLLNENQLIGLNFSWLALFRWKRR</sequence>
<comment type="caution">
    <text evidence="2">The sequence shown here is derived from an EMBL/GenBank/DDBJ whole genome shotgun (WGS) entry which is preliminary data.</text>
</comment>
<feature type="domain" description="Protein kinase" evidence="1">
    <location>
        <begin position="1"/>
        <end position="236"/>
    </location>
</feature>
<accession>A0A8H4A506</accession>
<dbReference type="InterPro" id="IPR051681">
    <property type="entry name" value="Ser/Thr_Kinases-Pseudokinases"/>
</dbReference>
<dbReference type="Proteomes" id="UP000439903">
    <property type="component" value="Unassembled WGS sequence"/>
</dbReference>
<dbReference type="InterPro" id="IPR011009">
    <property type="entry name" value="Kinase-like_dom_sf"/>
</dbReference>
<dbReference type="Pfam" id="PF07714">
    <property type="entry name" value="PK_Tyr_Ser-Thr"/>
    <property type="match status" value="1"/>
</dbReference>
<dbReference type="EMBL" id="WTPW01001646">
    <property type="protein sequence ID" value="KAF0424504.1"/>
    <property type="molecule type" value="Genomic_DNA"/>
</dbReference>
<reference evidence="2 3" key="1">
    <citation type="journal article" date="2019" name="Environ. Microbiol.">
        <title>At the nexus of three kingdoms: the genome of the mycorrhizal fungus Gigaspora margarita provides insights into plant, endobacterial and fungal interactions.</title>
        <authorList>
            <person name="Venice F."/>
            <person name="Ghignone S."/>
            <person name="Salvioli di Fossalunga A."/>
            <person name="Amselem J."/>
            <person name="Novero M."/>
            <person name="Xianan X."/>
            <person name="Sedzielewska Toro K."/>
            <person name="Morin E."/>
            <person name="Lipzen A."/>
            <person name="Grigoriev I.V."/>
            <person name="Henrissat B."/>
            <person name="Martin F.M."/>
            <person name="Bonfante P."/>
        </authorList>
    </citation>
    <scope>NUCLEOTIDE SEQUENCE [LARGE SCALE GENOMIC DNA]</scope>
    <source>
        <strain evidence="2 3">BEG34</strain>
    </source>
</reference>
<dbReference type="InterPro" id="IPR000719">
    <property type="entry name" value="Prot_kinase_dom"/>
</dbReference>
<dbReference type="GO" id="GO:0004674">
    <property type="term" value="F:protein serine/threonine kinase activity"/>
    <property type="evidence" value="ECO:0007669"/>
    <property type="project" value="TreeGrafter"/>
</dbReference>
<organism evidence="2 3">
    <name type="scientific">Gigaspora margarita</name>
    <dbReference type="NCBI Taxonomy" id="4874"/>
    <lineage>
        <taxon>Eukaryota</taxon>
        <taxon>Fungi</taxon>
        <taxon>Fungi incertae sedis</taxon>
        <taxon>Mucoromycota</taxon>
        <taxon>Glomeromycotina</taxon>
        <taxon>Glomeromycetes</taxon>
        <taxon>Diversisporales</taxon>
        <taxon>Gigasporaceae</taxon>
        <taxon>Gigaspora</taxon>
    </lineage>
</organism>
<dbReference type="OrthoDB" id="2442276at2759"/>
<evidence type="ECO:0000259" key="1">
    <source>
        <dbReference type="PROSITE" id="PS50011"/>
    </source>
</evidence>
<gene>
    <name evidence="2" type="ORF">F8M41_006571</name>
</gene>
<dbReference type="Gene3D" id="1.10.510.10">
    <property type="entry name" value="Transferase(Phosphotransferase) domain 1"/>
    <property type="match status" value="1"/>
</dbReference>
<dbReference type="AlphaFoldDB" id="A0A8H4A506"/>
<keyword evidence="2" id="KW-0418">Kinase</keyword>
<dbReference type="GO" id="GO:0005524">
    <property type="term" value="F:ATP binding"/>
    <property type="evidence" value="ECO:0007669"/>
    <property type="project" value="InterPro"/>
</dbReference>
<evidence type="ECO:0000313" key="3">
    <source>
        <dbReference type="Proteomes" id="UP000439903"/>
    </source>
</evidence>
<proteinExistence type="predicted"/>
<name>A0A8H4A506_GIGMA</name>
<keyword evidence="3" id="KW-1185">Reference proteome</keyword>
<dbReference type="PANTHER" id="PTHR44329">
    <property type="entry name" value="SERINE/THREONINE-PROTEIN KINASE TNNI3K-RELATED"/>
    <property type="match status" value="1"/>
</dbReference>
<keyword evidence="2" id="KW-0808">Transferase</keyword>
<dbReference type="PROSITE" id="PS50011">
    <property type="entry name" value="PROTEIN_KINASE_DOM"/>
    <property type="match status" value="1"/>
</dbReference>